<dbReference type="AlphaFoldDB" id="A0AAP5MBR2"/>
<name>A0AAP5MBR2_9CYAN</name>
<protein>
    <submittedName>
        <fullName evidence="1">Uncharacterized protein</fullName>
    </submittedName>
</protein>
<dbReference type="EMBL" id="JAALHA020000012">
    <property type="protein sequence ID" value="MDR9897438.1"/>
    <property type="molecule type" value="Genomic_DNA"/>
</dbReference>
<accession>A0AAP5MBR2</accession>
<evidence type="ECO:0000313" key="2">
    <source>
        <dbReference type="Proteomes" id="UP000667802"/>
    </source>
</evidence>
<sequence length="140" mass="15563">MLSFGKQVDLLGYDIISSRINPGEELVLALYWKFLQPLPPKSKISMSLRDEKGQVEQSSQTSLFNDYFSLNQISSGIVVRDVHRLKTESGLKLGHYQIVLECLVHDKGKALQVRDSKGNSQGEQAIVGDVDIASSKLDLD</sequence>
<comment type="caution">
    <text evidence="1">The sequence shown here is derived from an EMBL/GenBank/DDBJ whole genome shotgun (WGS) entry which is preliminary data.</text>
</comment>
<reference evidence="2" key="1">
    <citation type="journal article" date="2021" name="Science">
        <title>Hunting the eagle killer: A cyanobacterial neurotoxin causes vacuolar myelinopathy.</title>
        <authorList>
            <person name="Breinlinger S."/>
            <person name="Phillips T.J."/>
            <person name="Haram B.N."/>
            <person name="Mares J."/>
            <person name="Martinez Yerena J.A."/>
            <person name="Hrouzek P."/>
            <person name="Sobotka R."/>
            <person name="Henderson W.M."/>
            <person name="Schmieder P."/>
            <person name="Williams S.M."/>
            <person name="Lauderdale J.D."/>
            <person name="Wilde H.D."/>
            <person name="Gerrin W."/>
            <person name="Kust A."/>
            <person name="Washington J.W."/>
            <person name="Wagner C."/>
            <person name="Geier B."/>
            <person name="Liebeke M."/>
            <person name="Enke H."/>
            <person name="Niedermeyer T.H.J."/>
            <person name="Wilde S.B."/>
        </authorList>
    </citation>
    <scope>NUCLEOTIDE SEQUENCE [LARGE SCALE GENOMIC DNA]</scope>
    <source>
        <strain evidence="2">Thurmond2011</strain>
    </source>
</reference>
<gene>
    <name evidence="1" type="ORF">G7B40_023130</name>
</gene>
<proteinExistence type="predicted"/>
<organism evidence="1 2">
    <name type="scientific">Aetokthonos hydrillicola Thurmond2011</name>
    <dbReference type="NCBI Taxonomy" id="2712845"/>
    <lineage>
        <taxon>Bacteria</taxon>
        <taxon>Bacillati</taxon>
        <taxon>Cyanobacteriota</taxon>
        <taxon>Cyanophyceae</taxon>
        <taxon>Nostocales</taxon>
        <taxon>Hapalosiphonaceae</taxon>
        <taxon>Aetokthonos</taxon>
    </lineage>
</organism>
<evidence type="ECO:0000313" key="1">
    <source>
        <dbReference type="EMBL" id="MDR9897438.1"/>
    </source>
</evidence>
<dbReference type="Proteomes" id="UP000667802">
    <property type="component" value="Unassembled WGS sequence"/>
</dbReference>
<dbReference type="RefSeq" id="WP_208339170.1">
    <property type="nucleotide sequence ID" value="NZ_CAWQFN010000498.1"/>
</dbReference>
<keyword evidence="2" id="KW-1185">Reference proteome</keyword>